<comment type="similarity">
    <text evidence="2">Belongs to the FliR/MopE/SpaR family.</text>
</comment>
<name>A0A370G458_9COXI</name>
<dbReference type="Proteomes" id="UP000254720">
    <property type="component" value="Unassembled WGS sequence"/>
</dbReference>
<sequence length="259" mass="28606">MNIISLIPLTYEKLVLFILALARISALLSSFVFFRRDYVNNKIIIGLSSLLAYIAVISMDFKPYYALFSANMVMQIIFQVVIGIVSGLILNIIFEIFTAFGQIISTQIGFSMVTLIDPRFGSITALTLFYNYAAMLIFLLLNGHLIVINLILESFKSLPVSLNYISNDVLIGILKYANIIFTGGVSLSIAIIIAMLITNMTIAVMSRFAPQFNIFSVGINISIILGLIFVFLTFGVFVGNGVEYIGSGLKQFQLWLTGG</sequence>
<feature type="transmembrane region" description="Helical" evidence="7">
    <location>
        <begin position="173"/>
        <end position="197"/>
    </location>
</feature>
<evidence type="ECO:0000256" key="5">
    <source>
        <dbReference type="ARBA" id="ARBA00022989"/>
    </source>
</evidence>
<gene>
    <name evidence="8" type="ORF">C8D86_13117</name>
</gene>
<evidence type="ECO:0000313" key="8">
    <source>
        <dbReference type="EMBL" id="RDI38535.1"/>
    </source>
</evidence>
<dbReference type="GO" id="GO:0006605">
    <property type="term" value="P:protein targeting"/>
    <property type="evidence" value="ECO:0007669"/>
    <property type="project" value="InterPro"/>
</dbReference>
<dbReference type="PANTHER" id="PTHR30065">
    <property type="entry name" value="FLAGELLAR BIOSYNTHETIC PROTEIN FLIR"/>
    <property type="match status" value="1"/>
</dbReference>
<dbReference type="PANTHER" id="PTHR30065:SF1">
    <property type="entry name" value="SURFACE PRESENTATION OF ANTIGENS PROTEIN SPAR"/>
    <property type="match status" value="1"/>
</dbReference>
<dbReference type="PRINTS" id="PR00953">
    <property type="entry name" value="TYPE3IMRPROT"/>
</dbReference>
<evidence type="ECO:0000256" key="3">
    <source>
        <dbReference type="ARBA" id="ARBA00022475"/>
    </source>
</evidence>
<comment type="subcellular location">
    <subcellularLocation>
        <location evidence="1">Cell membrane</location>
        <topology evidence="1">Multi-pass membrane protein</topology>
    </subcellularLocation>
</comment>
<feature type="transmembrane region" description="Helical" evidence="7">
    <location>
        <begin position="128"/>
        <end position="152"/>
    </location>
</feature>
<keyword evidence="9" id="KW-1185">Reference proteome</keyword>
<reference evidence="8 9" key="1">
    <citation type="submission" date="2018-07" db="EMBL/GenBank/DDBJ databases">
        <title>Genomic Encyclopedia of Type Strains, Phase IV (KMG-IV): sequencing the most valuable type-strain genomes for metagenomic binning, comparative biology and taxonomic classification.</title>
        <authorList>
            <person name="Goeker M."/>
        </authorList>
    </citation>
    <scope>NUCLEOTIDE SEQUENCE [LARGE SCALE GENOMIC DNA]</scope>
    <source>
        <strain evidence="8 9">DSM 16500</strain>
    </source>
</reference>
<evidence type="ECO:0000256" key="7">
    <source>
        <dbReference type="SAM" id="Phobius"/>
    </source>
</evidence>
<dbReference type="RefSeq" id="WP_114835321.1">
    <property type="nucleotide sequence ID" value="NZ_LR699116.1"/>
</dbReference>
<keyword evidence="4 7" id="KW-0812">Transmembrane</keyword>
<evidence type="ECO:0000256" key="1">
    <source>
        <dbReference type="ARBA" id="ARBA00004651"/>
    </source>
</evidence>
<dbReference type="InterPro" id="IPR002010">
    <property type="entry name" value="T3SS_IM_R"/>
</dbReference>
<dbReference type="GO" id="GO:0005886">
    <property type="term" value="C:plasma membrane"/>
    <property type="evidence" value="ECO:0007669"/>
    <property type="project" value="UniProtKB-SubCell"/>
</dbReference>
<dbReference type="OrthoDB" id="9797790at2"/>
<comment type="caution">
    <text evidence="8">The sequence shown here is derived from an EMBL/GenBank/DDBJ whole genome shotgun (WGS) entry which is preliminary data.</text>
</comment>
<keyword evidence="5 7" id="KW-1133">Transmembrane helix</keyword>
<organism evidence="8 9">
    <name type="scientific">Aquicella lusitana</name>
    <dbReference type="NCBI Taxonomy" id="254246"/>
    <lineage>
        <taxon>Bacteria</taxon>
        <taxon>Pseudomonadati</taxon>
        <taxon>Pseudomonadota</taxon>
        <taxon>Gammaproteobacteria</taxon>
        <taxon>Legionellales</taxon>
        <taxon>Coxiellaceae</taxon>
        <taxon>Aquicella</taxon>
    </lineage>
</organism>
<feature type="transmembrane region" description="Helical" evidence="7">
    <location>
        <begin position="43"/>
        <end position="59"/>
    </location>
</feature>
<feature type="transmembrane region" description="Helical" evidence="7">
    <location>
        <begin position="14"/>
        <end position="34"/>
    </location>
</feature>
<feature type="transmembrane region" description="Helical" evidence="7">
    <location>
        <begin position="65"/>
        <end position="89"/>
    </location>
</feature>
<keyword evidence="8" id="KW-0969">Cilium</keyword>
<evidence type="ECO:0000313" key="9">
    <source>
        <dbReference type="Proteomes" id="UP000254720"/>
    </source>
</evidence>
<evidence type="ECO:0000256" key="2">
    <source>
        <dbReference type="ARBA" id="ARBA00009772"/>
    </source>
</evidence>
<keyword evidence="8" id="KW-0282">Flagellum</keyword>
<keyword evidence="6 7" id="KW-0472">Membrane</keyword>
<feature type="transmembrane region" description="Helical" evidence="7">
    <location>
        <begin position="217"/>
        <end position="242"/>
    </location>
</feature>
<dbReference type="EMBL" id="QQAX01000031">
    <property type="protein sequence ID" value="RDI38535.1"/>
    <property type="molecule type" value="Genomic_DNA"/>
</dbReference>
<keyword evidence="8" id="KW-0966">Cell projection</keyword>
<evidence type="ECO:0000256" key="6">
    <source>
        <dbReference type="ARBA" id="ARBA00023136"/>
    </source>
</evidence>
<dbReference type="AlphaFoldDB" id="A0A370G458"/>
<keyword evidence="3" id="KW-1003">Cell membrane</keyword>
<accession>A0A370G458</accession>
<proteinExistence type="inferred from homology"/>
<protein>
    <submittedName>
        <fullName evidence="8">Flagellar biosynthetic protein FliR</fullName>
    </submittedName>
</protein>
<dbReference type="Pfam" id="PF01311">
    <property type="entry name" value="Bac_export_1"/>
    <property type="match status" value="1"/>
</dbReference>
<evidence type="ECO:0000256" key="4">
    <source>
        <dbReference type="ARBA" id="ARBA00022692"/>
    </source>
</evidence>